<organism evidence="2 3">
    <name type="scientific">Populus trichocarpa</name>
    <name type="common">Western balsam poplar</name>
    <name type="synonym">Populus balsamifera subsp. trichocarpa</name>
    <dbReference type="NCBI Taxonomy" id="3694"/>
    <lineage>
        <taxon>Eukaryota</taxon>
        <taxon>Viridiplantae</taxon>
        <taxon>Streptophyta</taxon>
        <taxon>Embryophyta</taxon>
        <taxon>Tracheophyta</taxon>
        <taxon>Spermatophyta</taxon>
        <taxon>Magnoliopsida</taxon>
        <taxon>eudicotyledons</taxon>
        <taxon>Gunneridae</taxon>
        <taxon>Pentapetalae</taxon>
        <taxon>rosids</taxon>
        <taxon>fabids</taxon>
        <taxon>Malpighiales</taxon>
        <taxon>Salicaceae</taxon>
        <taxon>Saliceae</taxon>
        <taxon>Populus</taxon>
    </lineage>
</organism>
<dbReference type="AlphaFoldDB" id="A0A2K2CCA7"/>
<sequence length="190" mass="20786">MASAGIRLEGNGLCRFSGNNPVKNAHLWPCNVKISSNLCDGARFRRGRVSMSMKSITTPGIVKTADSSDGNKKSAVLYEKVEQWMRDSVVEIVNNLREAPLLVHVYAEESGGMTVLKTEKEEDAITRAWGIVVQGRGVDCGPVCYLLKTSRVGAGPGLGLCCTHFCLMKVQSFRETARSQFKNCWLSQGL</sequence>
<dbReference type="ExpressionAtlas" id="A0A2K2CCA7">
    <property type="expression patterns" value="baseline"/>
</dbReference>
<dbReference type="Proteomes" id="UP000006729">
    <property type="component" value="Chromosome 1"/>
</dbReference>
<proteinExistence type="predicted"/>
<dbReference type="PANTHER" id="PTHR35127">
    <property type="entry name" value="OS03G0736900 PROTEIN"/>
    <property type="match status" value="1"/>
</dbReference>
<accession>A0A2K2CCA7</accession>
<reference evidence="2 3" key="1">
    <citation type="journal article" date="2006" name="Science">
        <title>The genome of black cottonwood, Populus trichocarpa (Torr. &amp; Gray).</title>
        <authorList>
            <person name="Tuskan G.A."/>
            <person name="Difazio S."/>
            <person name="Jansson S."/>
            <person name="Bohlmann J."/>
            <person name="Grigoriev I."/>
            <person name="Hellsten U."/>
            <person name="Putnam N."/>
            <person name="Ralph S."/>
            <person name="Rombauts S."/>
            <person name="Salamov A."/>
            <person name="Schein J."/>
            <person name="Sterck L."/>
            <person name="Aerts A."/>
            <person name="Bhalerao R.R."/>
            <person name="Bhalerao R.P."/>
            <person name="Blaudez D."/>
            <person name="Boerjan W."/>
            <person name="Brun A."/>
            <person name="Brunner A."/>
            <person name="Busov V."/>
            <person name="Campbell M."/>
            <person name="Carlson J."/>
            <person name="Chalot M."/>
            <person name="Chapman J."/>
            <person name="Chen G.L."/>
            <person name="Cooper D."/>
            <person name="Coutinho P.M."/>
            <person name="Couturier J."/>
            <person name="Covert S."/>
            <person name="Cronk Q."/>
            <person name="Cunningham R."/>
            <person name="Davis J."/>
            <person name="Degroeve S."/>
            <person name="Dejardin A."/>
            <person name="Depamphilis C."/>
            <person name="Detter J."/>
            <person name="Dirks B."/>
            <person name="Dubchak I."/>
            <person name="Duplessis S."/>
            <person name="Ehlting J."/>
            <person name="Ellis B."/>
            <person name="Gendler K."/>
            <person name="Goodstein D."/>
            <person name="Gribskov M."/>
            <person name="Grimwood J."/>
            <person name="Groover A."/>
            <person name="Gunter L."/>
            <person name="Hamberger B."/>
            <person name="Heinze B."/>
            <person name="Helariutta Y."/>
            <person name="Henrissat B."/>
            <person name="Holligan D."/>
            <person name="Holt R."/>
            <person name="Huang W."/>
            <person name="Islam-Faridi N."/>
            <person name="Jones S."/>
            <person name="Jones-Rhoades M."/>
            <person name="Jorgensen R."/>
            <person name="Joshi C."/>
            <person name="Kangasjarvi J."/>
            <person name="Karlsson J."/>
            <person name="Kelleher C."/>
            <person name="Kirkpatrick R."/>
            <person name="Kirst M."/>
            <person name="Kohler A."/>
            <person name="Kalluri U."/>
            <person name="Larimer F."/>
            <person name="Leebens-Mack J."/>
            <person name="Leple J.C."/>
            <person name="Locascio P."/>
            <person name="Lou Y."/>
            <person name="Lucas S."/>
            <person name="Martin F."/>
            <person name="Montanini B."/>
            <person name="Napoli C."/>
            <person name="Nelson D.R."/>
            <person name="Nelson C."/>
            <person name="Nieminen K."/>
            <person name="Nilsson O."/>
            <person name="Pereda V."/>
            <person name="Peter G."/>
            <person name="Philippe R."/>
            <person name="Pilate G."/>
            <person name="Poliakov A."/>
            <person name="Razumovskaya J."/>
            <person name="Richardson P."/>
            <person name="Rinaldi C."/>
            <person name="Ritland K."/>
            <person name="Rouze P."/>
            <person name="Ryaboy D."/>
            <person name="Schmutz J."/>
            <person name="Schrader J."/>
            <person name="Segerman B."/>
            <person name="Shin H."/>
            <person name="Siddiqui A."/>
            <person name="Sterky F."/>
            <person name="Terry A."/>
            <person name="Tsai C.J."/>
            <person name="Uberbacher E."/>
            <person name="Unneberg P."/>
            <person name="Vahala J."/>
            <person name="Wall K."/>
            <person name="Wessler S."/>
            <person name="Yang G."/>
            <person name="Yin T."/>
            <person name="Douglas C."/>
            <person name="Marra M."/>
            <person name="Sandberg G."/>
            <person name="Van de Peer Y."/>
            <person name="Rokhsar D."/>
        </authorList>
    </citation>
    <scope>NUCLEOTIDE SEQUENCE [LARGE SCALE GENOMIC DNA]</scope>
    <source>
        <strain evidence="3">cv. Nisqually</strain>
    </source>
</reference>
<evidence type="ECO:0000259" key="1">
    <source>
        <dbReference type="Pfam" id="PF25089"/>
    </source>
</evidence>
<dbReference type="Pfam" id="PF25089">
    <property type="entry name" value="DUF7804"/>
    <property type="match status" value="1"/>
</dbReference>
<feature type="domain" description="DUF7804" evidence="1">
    <location>
        <begin position="76"/>
        <end position="130"/>
    </location>
</feature>
<gene>
    <name evidence="2" type="ORF">POPTR_001G422600</name>
</gene>
<keyword evidence="3" id="KW-1185">Reference proteome</keyword>
<dbReference type="InterPro" id="IPR056706">
    <property type="entry name" value="DUF7804"/>
</dbReference>
<dbReference type="EMBL" id="CM009290">
    <property type="protein sequence ID" value="PNT59661.1"/>
    <property type="molecule type" value="Genomic_DNA"/>
</dbReference>
<evidence type="ECO:0000313" key="3">
    <source>
        <dbReference type="Proteomes" id="UP000006729"/>
    </source>
</evidence>
<dbReference type="PANTHER" id="PTHR35127:SF1">
    <property type="entry name" value="GENOME ASSEMBLY, CHROMOSOME: A10"/>
    <property type="match status" value="1"/>
</dbReference>
<protein>
    <recommendedName>
        <fullName evidence="1">DUF7804 domain-containing protein</fullName>
    </recommendedName>
</protein>
<name>A0A2K2CCA7_POPTR</name>
<evidence type="ECO:0000313" key="2">
    <source>
        <dbReference type="EMBL" id="PNT59661.1"/>
    </source>
</evidence>